<dbReference type="AlphaFoldDB" id="A0A059AVU5"/>
<dbReference type="Gramene" id="KCW57550">
    <property type="protein sequence ID" value="KCW57550"/>
    <property type="gene ID" value="EUGRSUZ_H00318"/>
</dbReference>
<sequence length="86" mass="10225">MNLFRDETEEDARIIHWDEEKVKVDFAFHLFRRVTQTNYLSTKPTVHHCSGRSNDPKIDFKFDSPIYSRLGCEGRTWLSTCTYAHE</sequence>
<dbReference type="EMBL" id="KK198760">
    <property type="protein sequence ID" value="KCW57550.1"/>
    <property type="molecule type" value="Genomic_DNA"/>
</dbReference>
<protein>
    <submittedName>
        <fullName evidence="1">Uncharacterized protein</fullName>
    </submittedName>
</protein>
<proteinExistence type="predicted"/>
<name>A0A059AVU5_EUCGR</name>
<organism evidence="1">
    <name type="scientific">Eucalyptus grandis</name>
    <name type="common">Flooded gum</name>
    <dbReference type="NCBI Taxonomy" id="71139"/>
    <lineage>
        <taxon>Eukaryota</taxon>
        <taxon>Viridiplantae</taxon>
        <taxon>Streptophyta</taxon>
        <taxon>Embryophyta</taxon>
        <taxon>Tracheophyta</taxon>
        <taxon>Spermatophyta</taxon>
        <taxon>Magnoliopsida</taxon>
        <taxon>eudicotyledons</taxon>
        <taxon>Gunneridae</taxon>
        <taxon>Pentapetalae</taxon>
        <taxon>rosids</taxon>
        <taxon>malvids</taxon>
        <taxon>Myrtales</taxon>
        <taxon>Myrtaceae</taxon>
        <taxon>Myrtoideae</taxon>
        <taxon>Eucalypteae</taxon>
        <taxon>Eucalyptus</taxon>
    </lineage>
</organism>
<evidence type="ECO:0000313" key="1">
    <source>
        <dbReference type="EMBL" id="KCW57550.1"/>
    </source>
</evidence>
<reference evidence="1" key="1">
    <citation type="submission" date="2013-07" db="EMBL/GenBank/DDBJ databases">
        <title>The genome of Eucalyptus grandis.</title>
        <authorList>
            <person name="Schmutz J."/>
            <person name="Hayes R."/>
            <person name="Myburg A."/>
            <person name="Tuskan G."/>
            <person name="Grattapaglia D."/>
            <person name="Rokhsar D.S."/>
        </authorList>
    </citation>
    <scope>NUCLEOTIDE SEQUENCE</scope>
    <source>
        <tissue evidence="1">Leaf extractions</tissue>
    </source>
</reference>
<gene>
    <name evidence="1" type="ORF">EUGRSUZ_H00318</name>
</gene>
<dbReference type="InParanoid" id="A0A059AVU5"/>
<accession>A0A059AVU5</accession>